<organism evidence="1">
    <name type="scientific">Rhizophora mucronata</name>
    <name type="common">Asiatic mangrove</name>
    <dbReference type="NCBI Taxonomy" id="61149"/>
    <lineage>
        <taxon>Eukaryota</taxon>
        <taxon>Viridiplantae</taxon>
        <taxon>Streptophyta</taxon>
        <taxon>Embryophyta</taxon>
        <taxon>Tracheophyta</taxon>
        <taxon>Spermatophyta</taxon>
        <taxon>Magnoliopsida</taxon>
        <taxon>eudicotyledons</taxon>
        <taxon>Gunneridae</taxon>
        <taxon>Pentapetalae</taxon>
        <taxon>rosids</taxon>
        <taxon>fabids</taxon>
        <taxon>Malpighiales</taxon>
        <taxon>Rhizophoraceae</taxon>
        <taxon>Rhizophora</taxon>
    </lineage>
</organism>
<evidence type="ECO:0000313" key="1">
    <source>
        <dbReference type="EMBL" id="MBX47509.1"/>
    </source>
</evidence>
<protein>
    <submittedName>
        <fullName evidence="1">Uncharacterized protein</fullName>
    </submittedName>
</protein>
<dbReference type="AlphaFoldDB" id="A0A2P2NYN2"/>
<accession>A0A2P2NYN2</accession>
<proteinExistence type="predicted"/>
<sequence>MLNWLLQCWGAFKIIEALFFITIQNSDCILQLK</sequence>
<name>A0A2P2NYN2_RHIMU</name>
<dbReference type="EMBL" id="GGEC01067025">
    <property type="protein sequence ID" value="MBX47509.1"/>
    <property type="molecule type" value="Transcribed_RNA"/>
</dbReference>
<reference evidence="1" key="1">
    <citation type="submission" date="2018-02" db="EMBL/GenBank/DDBJ databases">
        <title>Rhizophora mucronata_Transcriptome.</title>
        <authorList>
            <person name="Meera S.P."/>
            <person name="Sreeshan A."/>
            <person name="Augustine A."/>
        </authorList>
    </citation>
    <scope>NUCLEOTIDE SEQUENCE</scope>
    <source>
        <tissue evidence="1">Leaf</tissue>
    </source>
</reference>